<dbReference type="Proteomes" id="UP001186944">
    <property type="component" value="Unassembled WGS sequence"/>
</dbReference>
<organism evidence="12 13">
    <name type="scientific">Pinctada imbricata</name>
    <name type="common">Atlantic pearl-oyster</name>
    <name type="synonym">Pinctada martensii</name>
    <dbReference type="NCBI Taxonomy" id="66713"/>
    <lineage>
        <taxon>Eukaryota</taxon>
        <taxon>Metazoa</taxon>
        <taxon>Spiralia</taxon>
        <taxon>Lophotrochozoa</taxon>
        <taxon>Mollusca</taxon>
        <taxon>Bivalvia</taxon>
        <taxon>Autobranchia</taxon>
        <taxon>Pteriomorphia</taxon>
        <taxon>Pterioida</taxon>
        <taxon>Pterioidea</taxon>
        <taxon>Pteriidae</taxon>
        <taxon>Pinctada</taxon>
    </lineage>
</organism>
<feature type="binding site" evidence="8">
    <location>
        <position position="283"/>
    </location>
    <ligand>
        <name>Na(+)</name>
        <dbReference type="ChEBI" id="CHEBI:29101"/>
        <label>1</label>
    </ligand>
</feature>
<comment type="similarity">
    <text evidence="2 10">Belongs to the sodium:neurotransmitter symporter (SNF) (TC 2.A.22) family.</text>
</comment>
<evidence type="ECO:0000256" key="7">
    <source>
        <dbReference type="ARBA" id="ARBA00023180"/>
    </source>
</evidence>
<keyword evidence="5 11" id="KW-1133">Transmembrane helix</keyword>
<evidence type="ECO:0000256" key="1">
    <source>
        <dbReference type="ARBA" id="ARBA00004141"/>
    </source>
</evidence>
<feature type="binding site" evidence="8">
    <location>
        <position position="21"/>
    </location>
    <ligand>
        <name>Na(+)</name>
        <dbReference type="ChEBI" id="CHEBI:29101"/>
        <label>1</label>
    </ligand>
</feature>
<feature type="binding site" evidence="8">
    <location>
        <position position="28"/>
    </location>
    <ligand>
        <name>Na(+)</name>
        <dbReference type="ChEBI" id="CHEBI:29101"/>
        <label>1</label>
    </ligand>
</feature>
<keyword evidence="13" id="KW-1185">Reference proteome</keyword>
<keyword evidence="3 10" id="KW-0813">Transport</keyword>
<keyword evidence="8" id="KW-0479">Metal-binding</keyword>
<evidence type="ECO:0000313" key="13">
    <source>
        <dbReference type="Proteomes" id="UP001186944"/>
    </source>
</evidence>
<feature type="transmembrane region" description="Helical" evidence="11">
    <location>
        <begin position="227"/>
        <end position="248"/>
    </location>
</feature>
<dbReference type="GO" id="GO:0046872">
    <property type="term" value="F:metal ion binding"/>
    <property type="evidence" value="ECO:0007669"/>
    <property type="project" value="UniProtKB-KW"/>
</dbReference>
<feature type="disulfide bond" evidence="9">
    <location>
        <begin position="126"/>
        <end position="135"/>
    </location>
</feature>
<proteinExistence type="inferred from homology"/>
<dbReference type="PRINTS" id="PR00176">
    <property type="entry name" value="NANEUSMPORT"/>
</dbReference>
<keyword evidence="10" id="KW-0769">Symport</keyword>
<sequence length="394" mass="44254">METSKRGNWSTWYEFMFSCIGCMVGLGNIWRFPYVCYKNGGGAFLVPYFIFMFLCAMPLIFIELTYSQYSNLGPGKVWICCPLFKGIGFAMITLTCIVSLYYNVILAWTLFYLGNSFFPTIPWGNCNNDWNTPACYTRGSSVNDNTSLFSNSTTNVTYAALNSSTTVTSLYKPKPSTEEFWEYKVLELSDGIDDVGVVRWELLLCLFFAWLAVFLCLIKGIKTSGKVMYVAATIPYLFLIILLGRGLMLPGAVEGLKYYLIPRWEDLKKFSVWGDAAVQMFYSAGLGWGGIATLASYNNFNNNVYRDAMIIPVIDILTSWFAGMVIFVTLGFMAHEANVHIGTVVKDGPGIAFMVYPEALSKMPLPQLWSILFFFMLFTVGLDSQVGFQKSLSA</sequence>
<evidence type="ECO:0000256" key="2">
    <source>
        <dbReference type="ARBA" id="ARBA00006459"/>
    </source>
</evidence>
<comment type="subcellular location">
    <subcellularLocation>
        <location evidence="1">Membrane</location>
        <topology evidence="1">Multi-pass membrane protein</topology>
    </subcellularLocation>
</comment>
<dbReference type="GO" id="GO:0089718">
    <property type="term" value="P:amino acid import across plasma membrane"/>
    <property type="evidence" value="ECO:0007669"/>
    <property type="project" value="TreeGrafter"/>
</dbReference>
<dbReference type="EMBL" id="VSWD01000004">
    <property type="protein sequence ID" value="KAK3105170.1"/>
    <property type="molecule type" value="Genomic_DNA"/>
</dbReference>
<feature type="transmembrane region" description="Helical" evidence="11">
    <location>
        <begin position="44"/>
        <end position="66"/>
    </location>
</feature>
<dbReference type="PANTHER" id="PTHR11616">
    <property type="entry name" value="SODIUM/CHLORIDE DEPENDENT TRANSPORTER"/>
    <property type="match status" value="1"/>
</dbReference>
<reference evidence="12" key="1">
    <citation type="submission" date="2019-08" db="EMBL/GenBank/DDBJ databases">
        <title>The improved chromosome-level genome for the pearl oyster Pinctada fucata martensii using PacBio sequencing and Hi-C.</title>
        <authorList>
            <person name="Zheng Z."/>
        </authorList>
    </citation>
    <scope>NUCLEOTIDE SEQUENCE</scope>
    <source>
        <strain evidence="12">ZZ-2019</strain>
        <tissue evidence="12">Adductor muscle</tissue>
    </source>
</reference>
<gene>
    <name evidence="12" type="ORF">FSP39_018821</name>
</gene>
<feature type="binding site" evidence="8">
    <location>
        <position position="383"/>
    </location>
    <ligand>
        <name>Na(+)</name>
        <dbReference type="ChEBI" id="CHEBI:29101"/>
        <label>1</label>
    </ligand>
</feature>
<dbReference type="Pfam" id="PF00209">
    <property type="entry name" value="SNF"/>
    <property type="match status" value="1"/>
</dbReference>
<keyword evidence="8" id="KW-0915">Sodium</keyword>
<dbReference type="InterPro" id="IPR000175">
    <property type="entry name" value="Na/ntran_symport"/>
</dbReference>
<feature type="binding site" evidence="8">
    <location>
        <position position="24"/>
    </location>
    <ligand>
        <name>Na(+)</name>
        <dbReference type="ChEBI" id="CHEBI:29101"/>
        <label>1</label>
    </ligand>
</feature>
<keyword evidence="7" id="KW-0325">Glycoprotein</keyword>
<evidence type="ECO:0000256" key="11">
    <source>
        <dbReference type="SAM" id="Phobius"/>
    </source>
</evidence>
<dbReference type="GO" id="GO:0005283">
    <property type="term" value="F:amino acid:sodium symporter activity"/>
    <property type="evidence" value="ECO:0007669"/>
    <property type="project" value="TreeGrafter"/>
</dbReference>
<feature type="transmembrane region" description="Helical" evidence="11">
    <location>
        <begin position="276"/>
        <end position="297"/>
    </location>
</feature>
<feature type="transmembrane region" description="Helical" evidence="11">
    <location>
        <begin position="368"/>
        <end position="388"/>
    </location>
</feature>
<feature type="transmembrane region" description="Helical" evidence="11">
    <location>
        <begin position="197"/>
        <end position="218"/>
    </location>
</feature>
<comment type="caution">
    <text evidence="12">The sequence shown here is derived from an EMBL/GenBank/DDBJ whole genome shotgun (WGS) entry which is preliminary data.</text>
</comment>
<protein>
    <recommendedName>
        <fullName evidence="10">Transporter</fullName>
    </recommendedName>
</protein>
<evidence type="ECO:0000256" key="8">
    <source>
        <dbReference type="PIRSR" id="PIRSR600175-1"/>
    </source>
</evidence>
<keyword evidence="9" id="KW-1015">Disulfide bond</keyword>
<dbReference type="PANTHER" id="PTHR11616:SF321">
    <property type="entry name" value="SODIUM-DEPENDENT NUTRIENT AMINO ACID TRANSPORTER 1-RELATED"/>
    <property type="match status" value="1"/>
</dbReference>
<evidence type="ECO:0000313" key="12">
    <source>
        <dbReference type="EMBL" id="KAK3105170.1"/>
    </source>
</evidence>
<dbReference type="PROSITE" id="PS00610">
    <property type="entry name" value="NA_NEUROTRAN_SYMP_1"/>
    <property type="match status" value="1"/>
</dbReference>
<dbReference type="SUPFAM" id="SSF161070">
    <property type="entry name" value="SNF-like"/>
    <property type="match status" value="1"/>
</dbReference>
<dbReference type="InterPro" id="IPR037272">
    <property type="entry name" value="SNS_sf"/>
</dbReference>
<dbReference type="NCBIfam" id="NF037979">
    <property type="entry name" value="Na_transp"/>
    <property type="match status" value="1"/>
</dbReference>
<feature type="transmembrane region" description="Helical" evidence="11">
    <location>
        <begin position="87"/>
        <end position="113"/>
    </location>
</feature>
<name>A0AA88YHU1_PINIB</name>
<feature type="binding site" evidence="8">
    <location>
        <position position="384"/>
    </location>
    <ligand>
        <name>Na(+)</name>
        <dbReference type="ChEBI" id="CHEBI:29101"/>
        <label>1</label>
    </ligand>
</feature>
<evidence type="ECO:0000256" key="5">
    <source>
        <dbReference type="ARBA" id="ARBA00022989"/>
    </source>
</evidence>
<accession>A0AA88YHU1</accession>
<keyword evidence="6 11" id="KW-0472">Membrane</keyword>
<evidence type="ECO:0000256" key="6">
    <source>
        <dbReference type="ARBA" id="ARBA00023136"/>
    </source>
</evidence>
<evidence type="ECO:0000256" key="9">
    <source>
        <dbReference type="PIRSR" id="PIRSR600175-2"/>
    </source>
</evidence>
<evidence type="ECO:0000256" key="3">
    <source>
        <dbReference type="ARBA" id="ARBA00022448"/>
    </source>
</evidence>
<dbReference type="AlphaFoldDB" id="A0AA88YHU1"/>
<keyword evidence="4 10" id="KW-0812">Transmembrane</keyword>
<feature type="transmembrane region" description="Helical" evidence="11">
    <location>
        <begin position="12"/>
        <end position="32"/>
    </location>
</feature>
<dbReference type="GO" id="GO:0005886">
    <property type="term" value="C:plasma membrane"/>
    <property type="evidence" value="ECO:0007669"/>
    <property type="project" value="TreeGrafter"/>
</dbReference>
<dbReference type="PROSITE" id="PS50267">
    <property type="entry name" value="NA_NEUROTRAN_SYMP_3"/>
    <property type="match status" value="1"/>
</dbReference>
<evidence type="ECO:0000256" key="4">
    <source>
        <dbReference type="ARBA" id="ARBA00022692"/>
    </source>
</evidence>
<evidence type="ECO:0000256" key="10">
    <source>
        <dbReference type="RuleBase" id="RU003732"/>
    </source>
</evidence>
<feature type="transmembrane region" description="Helical" evidence="11">
    <location>
        <begin position="309"/>
        <end position="334"/>
    </location>
</feature>